<dbReference type="Gene3D" id="3.30.300.30">
    <property type="match status" value="1"/>
</dbReference>
<dbReference type="GO" id="GO:0016874">
    <property type="term" value="F:ligase activity"/>
    <property type="evidence" value="ECO:0007669"/>
    <property type="project" value="UniProtKB-KW"/>
</dbReference>
<evidence type="ECO:0000256" key="3">
    <source>
        <dbReference type="ARBA" id="ARBA00022598"/>
    </source>
</evidence>
<dbReference type="InterPro" id="IPR042099">
    <property type="entry name" value="ANL_N_sf"/>
</dbReference>
<dbReference type="OrthoDB" id="2396554at2759"/>
<dbReference type="InterPro" id="IPR020845">
    <property type="entry name" value="AMP-binding_CS"/>
</dbReference>
<dbReference type="CDD" id="cd05930">
    <property type="entry name" value="A_NRPS"/>
    <property type="match status" value="1"/>
</dbReference>
<dbReference type="GO" id="GO:0044550">
    <property type="term" value="P:secondary metabolite biosynthetic process"/>
    <property type="evidence" value="ECO:0007669"/>
    <property type="project" value="TreeGrafter"/>
</dbReference>
<dbReference type="PANTHER" id="PTHR45527">
    <property type="entry name" value="NONRIBOSOMAL PEPTIDE SYNTHETASE"/>
    <property type="match status" value="1"/>
</dbReference>
<dbReference type="Gene3D" id="1.10.1200.10">
    <property type="entry name" value="ACP-like"/>
    <property type="match status" value="1"/>
</dbReference>
<name>A0A8H4ACY1_GIGMA</name>
<dbReference type="InterPro" id="IPR009081">
    <property type="entry name" value="PP-bd_ACP"/>
</dbReference>
<keyword evidence="1" id="KW-0596">Phosphopantetheine</keyword>
<dbReference type="InterPro" id="IPR045851">
    <property type="entry name" value="AMP-bd_C_sf"/>
</dbReference>
<dbReference type="FunFam" id="3.40.50.980:FF:000001">
    <property type="entry name" value="Non-ribosomal peptide synthetase"/>
    <property type="match status" value="1"/>
</dbReference>
<dbReference type="InterPro" id="IPR023213">
    <property type="entry name" value="CAT-like_dom_sf"/>
</dbReference>
<keyword evidence="2" id="KW-0597">Phosphoprotein</keyword>
<evidence type="ECO:0000313" key="5">
    <source>
        <dbReference type="EMBL" id="KAF0480590.1"/>
    </source>
</evidence>
<organism evidence="5 6">
    <name type="scientific">Gigaspora margarita</name>
    <dbReference type="NCBI Taxonomy" id="4874"/>
    <lineage>
        <taxon>Eukaryota</taxon>
        <taxon>Fungi</taxon>
        <taxon>Fungi incertae sedis</taxon>
        <taxon>Mucoromycota</taxon>
        <taxon>Glomeromycotina</taxon>
        <taxon>Glomeromycetes</taxon>
        <taxon>Diversisporales</taxon>
        <taxon>Gigasporaceae</taxon>
        <taxon>Gigaspora</taxon>
    </lineage>
</organism>
<keyword evidence="3" id="KW-0436">Ligase</keyword>
<dbReference type="Proteomes" id="UP000439903">
    <property type="component" value="Unassembled WGS sequence"/>
</dbReference>
<dbReference type="Pfam" id="PF00668">
    <property type="entry name" value="Condensation"/>
    <property type="match status" value="1"/>
</dbReference>
<dbReference type="GO" id="GO:0005737">
    <property type="term" value="C:cytoplasm"/>
    <property type="evidence" value="ECO:0007669"/>
    <property type="project" value="TreeGrafter"/>
</dbReference>
<dbReference type="GO" id="GO:0043041">
    <property type="term" value="P:amino acid activation for nonribosomal peptide biosynthetic process"/>
    <property type="evidence" value="ECO:0007669"/>
    <property type="project" value="TreeGrafter"/>
</dbReference>
<dbReference type="SUPFAM" id="SSF52777">
    <property type="entry name" value="CoA-dependent acyltransferases"/>
    <property type="match status" value="2"/>
</dbReference>
<dbReference type="NCBIfam" id="TIGR01733">
    <property type="entry name" value="AA-adenyl-dom"/>
    <property type="match status" value="1"/>
</dbReference>
<dbReference type="InterPro" id="IPR010071">
    <property type="entry name" value="AA_adenyl_dom"/>
</dbReference>
<dbReference type="InterPro" id="IPR000873">
    <property type="entry name" value="AMP-dep_synth/lig_dom"/>
</dbReference>
<evidence type="ECO:0000256" key="2">
    <source>
        <dbReference type="ARBA" id="ARBA00022553"/>
    </source>
</evidence>
<dbReference type="Gene3D" id="3.30.559.10">
    <property type="entry name" value="Chloramphenicol acetyltransferase-like domain"/>
    <property type="match status" value="1"/>
</dbReference>
<dbReference type="AlphaFoldDB" id="A0A8H4ACY1"/>
<dbReference type="Pfam" id="PF00550">
    <property type="entry name" value="PP-binding"/>
    <property type="match status" value="1"/>
</dbReference>
<dbReference type="PANTHER" id="PTHR45527:SF1">
    <property type="entry name" value="FATTY ACID SYNTHASE"/>
    <property type="match status" value="1"/>
</dbReference>
<comment type="caution">
    <text evidence="5">The sequence shown here is derived from an EMBL/GenBank/DDBJ whole genome shotgun (WGS) entry which is preliminary data.</text>
</comment>
<sequence>MNQSNQISTKHSISKFQESLWFEYCSDPKTYNYNVISITDVDKTKSIQEIIFATNNLIARHTLLRSTFHDKDDSGNPTKCYRKEYPANHVKNVVHLMMTPVENRDELVKKPFNLEKSYPIRFYLFVDPIKLDYKIYIICHHIVMDGIGNYNLLLDFHKLLSGESLPILNEVIFDKFITQYEEWINSDDYKLKQKFWCDQINSTKNFEWSKQQSSVHKALNDKQSTLQYQVFHIKVEELRTLGYKFNSSWFVAMLSAVWITLSSFSDLKNVNIWLPFAARSMPVNGDENALSQLVGHFANNMPIHLNIDTFNSISLRSTIHQVAKLISEAKKNEMYSFIDLARYAQKTLKRQLAQQIIITKTPKMPMNSQINTFRSDVELWFDFSEQSDNTIIFNINYNSTIFNTYNIKLMGEQFLKVMNIMKNYDDFELKIPKLLLNDQDNSTSIKLMSKSENNSLVPQSFPTLHKLFQKQAKKLPNHLALYMGELGLSMTYEQLDKMSNQIARYLFQIGVKLETLVAIYLNQDMYIIPWILGILKAGGAYVPIDKTYPIERKNYIIKDSDVSYFITDEEDNNWVENFSGKIIQANIMEITQQSDDAFESLCHGENLCYVTYTSGTTGKPKGVLIEHKNVTSLFMDSRFDHFRHIDGGIRVLQVLSITFDASLMGWAIAITSGSTICFAKNPKLLVGDYLLDVIKCNKIDAMTIVPSILATISPDNCSPTLKYLEVGGEVLPNNLANIWKYRLKKFLNSYGPTETCVSATSYDVLTEKTLVTIGSTIGTPHYHTSIYICDPITQELVNNKGEILIGGVGLTRGYLNQNNLTKERFIFHSKLQKRLYRTGDQGCILEDGNVIFLGRLDRQVKLRGFRIELSEVETIILSKCPEICRISVQVNAEKKSLVAFVMPKDLDHKLIRNKLNKTMTKFQIPDIIPVDNLPCTHNGKTDHSKVKNIMTELLKKNITPKKISKPQHKNSNDSLISYLQTIWQEILALEEKPDINANFFDLGGHSLLLLQLQKKIQLKISSIDIIDLFQNPTIKSMANLLMPITNQSINFDNFKKVSNNNQVITAKSEVAIISMVGCFPGADSNLMI</sequence>
<keyword evidence="6" id="KW-1185">Reference proteome</keyword>
<evidence type="ECO:0000259" key="4">
    <source>
        <dbReference type="PROSITE" id="PS50075"/>
    </source>
</evidence>
<dbReference type="EMBL" id="WTPW01000778">
    <property type="protein sequence ID" value="KAF0480590.1"/>
    <property type="molecule type" value="Genomic_DNA"/>
</dbReference>
<dbReference type="SUPFAM" id="SSF47336">
    <property type="entry name" value="ACP-like"/>
    <property type="match status" value="1"/>
</dbReference>
<reference evidence="5 6" key="1">
    <citation type="journal article" date="2019" name="Environ. Microbiol.">
        <title>At the nexus of three kingdoms: the genome of the mycorrhizal fungus Gigaspora margarita provides insights into plant, endobacterial and fungal interactions.</title>
        <authorList>
            <person name="Venice F."/>
            <person name="Ghignone S."/>
            <person name="Salvioli di Fossalunga A."/>
            <person name="Amselem J."/>
            <person name="Novero M."/>
            <person name="Xianan X."/>
            <person name="Sedzielewska Toro K."/>
            <person name="Morin E."/>
            <person name="Lipzen A."/>
            <person name="Grigoriev I.V."/>
            <person name="Henrissat B."/>
            <person name="Martin F.M."/>
            <person name="Bonfante P."/>
        </authorList>
    </citation>
    <scope>NUCLEOTIDE SEQUENCE [LARGE SCALE GENOMIC DNA]</scope>
    <source>
        <strain evidence="5 6">BEG34</strain>
    </source>
</reference>
<feature type="domain" description="Carrier" evidence="4">
    <location>
        <begin position="970"/>
        <end position="1045"/>
    </location>
</feature>
<dbReference type="PROSITE" id="PS50075">
    <property type="entry name" value="CARRIER"/>
    <property type="match status" value="1"/>
</dbReference>
<dbReference type="InterPro" id="IPR001242">
    <property type="entry name" value="Condensation_dom"/>
</dbReference>
<evidence type="ECO:0000313" key="6">
    <source>
        <dbReference type="Proteomes" id="UP000439903"/>
    </source>
</evidence>
<dbReference type="Gene3D" id="3.30.559.30">
    <property type="entry name" value="Nonribosomal peptide synthetase, condensation domain"/>
    <property type="match status" value="1"/>
</dbReference>
<dbReference type="GO" id="GO:0031177">
    <property type="term" value="F:phosphopantetheine binding"/>
    <property type="evidence" value="ECO:0007669"/>
    <property type="project" value="TreeGrafter"/>
</dbReference>
<dbReference type="Pfam" id="PF00501">
    <property type="entry name" value="AMP-binding"/>
    <property type="match status" value="1"/>
</dbReference>
<dbReference type="SUPFAM" id="SSF56801">
    <property type="entry name" value="Acetyl-CoA synthetase-like"/>
    <property type="match status" value="1"/>
</dbReference>
<dbReference type="InterPro" id="IPR036736">
    <property type="entry name" value="ACP-like_sf"/>
</dbReference>
<proteinExistence type="predicted"/>
<gene>
    <name evidence="5" type="ORF">F8M41_023682</name>
</gene>
<evidence type="ECO:0000256" key="1">
    <source>
        <dbReference type="ARBA" id="ARBA00022450"/>
    </source>
</evidence>
<accession>A0A8H4ACY1</accession>
<dbReference type="PROSITE" id="PS00455">
    <property type="entry name" value="AMP_BINDING"/>
    <property type="match status" value="1"/>
</dbReference>
<protein>
    <submittedName>
        <fullName evidence="5">Non-ribosomal peptide synthetase</fullName>
    </submittedName>
</protein>
<dbReference type="Gene3D" id="3.40.50.12780">
    <property type="entry name" value="N-terminal domain of ligase-like"/>
    <property type="match status" value="1"/>
</dbReference>